<dbReference type="EC" id="5.6.2.1" evidence="8"/>
<keyword evidence="10" id="KW-0812">Transmembrane</keyword>
<dbReference type="InterPro" id="IPR003602">
    <property type="entry name" value="Topo_IA_DNA-bd_dom"/>
</dbReference>
<evidence type="ECO:0000256" key="10">
    <source>
        <dbReference type="SAM" id="Phobius"/>
    </source>
</evidence>
<proteinExistence type="inferred from homology"/>
<dbReference type="Gene3D" id="1.10.290.10">
    <property type="entry name" value="Topoisomerase I, domain 4"/>
    <property type="match status" value="1"/>
</dbReference>
<dbReference type="SUPFAM" id="SSF56712">
    <property type="entry name" value="Prokaryotic type I DNA topoisomerase"/>
    <property type="match status" value="1"/>
</dbReference>
<dbReference type="Pfam" id="PF01131">
    <property type="entry name" value="Topoisom_bac"/>
    <property type="match status" value="1"/>
</dbReference>
<dbReference type="InterPro" id="IPR013825">
    <property type="entry name" value="Topo_IA_cen_sub2"/>
</dbReference>
<dbReference type="PROSITE" id="PS50880">
    <property type="entry name" value="TOPRIM"/>
    <property type="match status" value="1"/>
</dbReference>
<evidence type="ECO:0000256" key="9">
    <source>
        <dbReference type="SAM" id="MobiDB-lite"/>
    </source>
</evidence>
<evidence type="ECO:0000256" key="7">
    <source>
        <dbReference type="ARBA" id="ARBA00023235"/>
    </source>
</evidence>
<dbReference type="InterPro" id="IPR013826">
    <property type="entry name" value="Topo_IA_cen_sub3"/>
</dbReference>
<dbReference type="InterPro" id="IPR005733">
    <property type="entry name" value="TopoI_bac-type"/>
</dbReference>
<dbReference type="CDD" id="cd03363">
    <property type="entry name" value="TOPRIM_TopoIA_TopoI"/>
    <property type="match status" value="1"/>
</dbReference>
<feature type="compositionally biased region" description="Basic and acidic residues" evidence="9">
    <location>
        <begin position="1"/>
        <end position="18"/>
    </location>
</feature>
<dbReference type="InterPro" id="IPR023405">
    <property type="entry name" value="Topo_IA_core_domain"/>
</dbReference>
<dbReference type="NCBIfam" id="TIGR01051">
    <property type="entry name" value="topA_bact"/>
    <property type="match status" value="1"/>
</dbReference>
<gene>
    <name evidence="8" type="primary">topA</name>
    <name evidence="13" type="ORF">EDF64_102169</name>
</gene>
<protein>
    <recommendedName>
        <fullName evidence="8">DNA topoisomerase 1</fullName>
        <ecNumber evidence="8">5.6.2.1</ecNumber>
    </recommendedName>
    <alternativeName>
        <fullName evidence="8">DNA topoisomerase I</fullName>
    </alternativeName>
</protein>
<reference evidence="13 14" key="1">
    <citation type="submission" date="2019-03" db="EMBL/GenBank/DDBJ databases">
        <title>Genomic analyses of the natural microbiome of Caenorhabditis elegans.</title>
        <authorList>
            <person name="Samuel B."/>
        </authorList>
    </citation>
    <scope>NUCLEOTIDE SEQUENCE [LARGE SCALE GENOMIC DNA]</scope>
    <source>
        <strain evidence="13 14">JUb65</strain>
    </source>
</reference>
<dbReference type="GO" id="GO:0003917">
    <property type="term" value="F:DNA topoisomerase type I (single strand cut, ATP-independent) activity"/>
    <property type="evidence" value="ECO:0007669"/>
    <property type="project" value="UniProtKB-UniRule"/>
</dbReference>
<feature type="domain" description="Topo IA-type catalytic" evidence="12">
    <location>
        <begin position="313"/>
        <end position="776"/>
    </location>
</feature>
<keyword evidence="6 8" id="KW-0238">DNA-binding</keyword>
<dbReference type="InterPro" id="IPR006171">
    <property type="entry name" value="TOPRIM_dom"/>
</dbReference>
<keyword evidence="5 8" id="KW-0799">Topoisomerase</keyword>
<dbReference type="HAMAP" id="MF_00952">
    <property type="entry name" value="Topoisom_1_prok"/>
    <property type="match status" value="1"/>
</dbReference>
<evidence type="ECO:0000256" key="8">
    <source>
        <dbReference type="HAMAP-Rule" id="MF_00952"/>
    </source>
</evidence>
<dbReference type="InterPro" id="IPR025589">
    <property type="entry name" value="Toprim_C_rpt"/>
</dbReference>
<dbReference type="Pfam" id="PF13368">
    <property type="entry name" value="Toprim_C_rpt"/>
    <property type="match status" value="4"/>
</dbReference>
<keyword evidence="7 8" id="KW-0413">Isomerase</keyword>
<dbReference type="InterPro" id="IPR003601">
    <property type="entry name" value="Topo_IA_2"/>
</dbReference>
<evidence type="ECO:0000256" key="4">
    <source>
        <dbReference type="ARBA" id="ARBA00022842"/>
    </source>
</evidence>
<feature type="region of interest" description="Disordered" evidence="9">
    <location>
        <begin position="1089"/>
        <end position="1111"/>
    </location>
</feature>
<feature type="site" description="Interaction with DNA" evidence="8">
    <location>
        <position position="323"/>
    </location>
</feature>
<comment type="caution">
    <text evidence="13">The sequence shown here is derived from an EMBL/GenBank/DDBJ whole genome shotgun (WGS) entry which is preliminary data.</text>
</comment>
<dbReference type="AlphaFoldDB" id="A0A4R6DN42"/>
<dbReference type="Proteomes" id="UP000295764">
    <property type="component" value="Unassembled WGS sequence"/>
</dbReference>
<dbReference type="InterPro" id="IPR013497">
    <property type="entry name" value="Topo_IA_cen"/>
</dbReference>
<dbReference type="InterPro" id="IPR028612">
    <property type="entry name" value="Topoisom_1_IA"/>
</dbReference>
<evidence type="ECO:0000313" key="13">
    <source>
        <dbReference type="EMBL" id="TDN45759.1"/>
    </source>
</evidence>
<feature type="compositionally biased region" description="Low complexity" evidence="9">
    <location>
        <begin position="905"/>
        <end position="926"/>
    </location>
</feature>
<feature type="region of interest" description="Disordered" evidence="9">
    <location>
        <begin position="631"/>
        <end position="652"/>
    </location>
</feature>
<comment type="similarity">
    <text evidence="2 8">Belongs to the type IA topoisomerase family.</text>
</comment>
<evidence type="ECO:0000256" key="6">
    <source>
        <dbReference type="ARBA" id="ARBA00023125"/>
    </source>
</evidence>
<name>A0A4R6DN42_9MICO</name>
<comment type="function">
    <text evidence="8">Releases the supercoiling and torsional tension of DNA, which is introduced during the DNA replication and transcription, by transiently cleaving and rejoining one strand of the DNA duplex. Introduces a single-strand break via transesterification at a target site in duplex DNA. The scissile phosphodiester is attacked by the catalytic tyrosine of the enzyme, resulting in the formation of a DNA-(5'-phosphotyrosyl)-enzyme intermediate and the expulsion of a 3'-OH DNA strand. The free DNA strand then undergoes passage around the unbroken strand, thus removing DNA supercoils. Finally, in the religation step, the DNA 3'-OH attacks the covalent intermediate to expel the active-site tyrosine and restore the DNA phosphodiester backbone.</text>
</comment>
<feature type="site" description="Interaction with DNA" evidence="8">
    <location>
        <position position="339"/>
    </location>
</feature>
<dbReference type="InterPro" id="IPR013824">
    <property type="entry name" value="Topo_IA_cen_sub1"/>
</dbReference>
<feature type="region of interest" description="Disordered" evidence="9">
    <location>
        <begin position="905"/>
        <end position="948"/>
    </location>
</feature>
<dbReference type="PROSITE" id="PS52039">
    <property type="entry name" value="TOPO_IA_2"/>
    <property type="match status" value="1"/>
</dbReference>
<dbReference type="CDD" id="cd00186">
    <property type="entry name" value="TOP1Ac"/>
    <property type="match status" value="1"/>
</dbReference>
<feature type="site" description="Interaction with DNA" evidence="8">
    <location>
        <position position="327"/>
    </location>
</feature>
<feature type="region of interest" description="Disordered" evidence="9">
    <location>
        <begin position="1"/>
        <end position="24"/>
    </location>
</feature>
<feature type="active site" description="O-(5'-phospho-DNA)-tyrosine intermediate" evidence="8">
    <location>
        <position position="491"/>
    </location>
</feature>
<dbReference type="GO" id="GO:0006265">
    <property type="term" value="P:DNA topological change"/>
    <property type="evidence" value="ECO:0007669"/>
    <property type="project" value="UniProtKB-UniRule"/>
</dbReference>
<feature type="region of interest" description="Disordered" evidence="9">
    <location>
        <begin position="1047"/>
        <end position="1075"/>
    </location>
</feature>
<feature type="site" description="Interaction with DNA" evidence="8">
    <location>
        <position position="493"/>
    </location>
</feature>
<feature type="site" description="Interaction with DNA" evidence="8">
    <location>
        <position position="708"/>
    </location>
</feature>
<dbReference type="PANTHER" id="PTHR42785">
    <property type="entry name" value="DNA TOPOISOMERASE, TYPE IA, CORE"/>
    <property type="match status" value="1"/>
</dbReference>
<feature type="transmembrane region" description="Helical" evidence="10">
    <location>
        <begin position="29"/>
        <end position="50"/>
    </location>
</feature>
<keyword evidence="10" id="KW-1133">Transmembrane helix</keyword>
<evidence type="ECO:0000259" key="11">
    <source>
        <dbReference type="PROSITE" id="PS50880"/>
    </source>
</evidence>
<evidence type="ECO:0000256" key="5">
    <source>
        <dbReference type="ARBA" id="ARBA00023029"/>
    </source>
</evidence>
<dbReference type="Gene3D" id="3.40.50.140">
    <property type="match status" value="1"/>
</dbReference>
<feature type="domain" description="Toprim" evidence="11">
    <location>
        <begin position="175"/>
        <end position="298"/>
    </location>
</feature>
<feature type="site" description="Interaction with DNA" evidence="8">
    <location>
        <position position="205"/>
    </location>
</feature>
<evidence type="ECO:0000256" key="3">
    <source>
        <dbReference type="ARBA" id="ARBA00022723"/>
    </source>
</evidence>
<dbReference type="InterPro" id="IPR000380">
    <property type="entry name" value="Topo_IA"/>
</dbReference>
<comment type="catalytic activity">
    <reaction evidence="1 8">
        <text>ATP-independent breakage of single-stranded DNA, followed by passage and rejoining.</text>
        <dbReference type="EC" id="5.6.2.1"/>
    </reaction>
</comment>
<dbReference type="SMART" id="SM00493">
    <property type="entry name" value="TOPRIM"/>
    <property type="match status" value="1"/>
</dbReference>
<feature type="region of interest" description="Interaction with DNA" evidence="8">
    <location>
        <begin position="347"/>
        <end position="352"/>
    </location>
</feature>
<keyword evidence="10" id="KW-0472">Membrane</keyword>
<accession>A0A4R6DN42</accession>
<dbReference type="Gene3D" id="1.10.460.10">
    <property type="entry name" value="Topoisomerase I, domain 2"/>
    <property type="match status" value="1"/>
</dbReference>
<feature type="compositionally biased region" description="Basic residues" evidence="9">
    <location>
        <begin position="927"/>
        <end position="938"/>
    </location>
</feature>
<dbReference type="PROSITE" id="PS00396">
    <property type="entry name" value="TOPO_IA_1"/>
    <property type="match status" value="1"/>
</dbReference>
<evidence type="ECO:0000256" key="2">
    <source>
        <dbReference type="ARBA" id="ARBA00009446"/>
    </source>
</evidence>
<evidence type="ECO:0000259" key="12">
    <source>
        <dbReference type="PROSITE" id="PS52039"/>
    </source>
</evidence>
<feature type="compositionally biased region" description="Basic residues" evidence="9">
    <location>
        <begin position="1094"/>
        <end position="1111"/>
    </location>
</feature>
<dbReference type="InterPro" id="IPR034149">
    <property type="entry name" value="TOPRIM_TopoI"/>
</dbReference>
<feature type="site" description="Interaction with DNA" evidence="8">
    <location>
        <position position="332"/>
    </location>
</feature>
<dbReference type="Pfam" id="PF01751">
    <property type="entry name" value="Toprim"/>
    <property type="match status" value="1"/>
</dbReference>
<sequence length="1111" mass="118722">MSVVDRRVPDRTVPDRTVPEGTAGDRGSATLLVTAVVAVALVAVSAALAGAGVRVGTVRAQAAADASALAAASALVGLVPGDPCQLAETVAHANGAAVEACSTAAASARVGVVVDGGPFAVGAVAVAGPADDQPEHYVYGVPVGPRSPVPRSTRTRSSSRADAHHRSRRHVPGTKKLVIVESPAKAKTIAQYLGDGYEVQASVGHIRDLVEPKNLPAELKKGSLGKFSVDVDNGFEPYYVVSDAKKKTVSELKRALKDADELYLATDEDREGEAIAWHLLQVLKPKVPVKRMVFHEITKEAIQRAQEATRELDTALVDAQETRRILDRLYGYEVSPVLWRKIGPGLSAGRVQSAATRLVVDRERERLAFVSANYWDLSARFEKQGDTAFTARLARIHGTRVASGRDFDDRGALKGDIVRLDEAAAAALTAVLERAGDATVRSVDSKPYTRRPAAPFTTSTLQQEAARKLRFSARQTMSVAQSLYENGHITYMRTDSSSLSQQAITAARKQAASLYGAETIPDKPRSYVGKSKNAQEAHEAIRPAGDTFRTPSEMEGVLRGNDWRLYDLIWKRTVASQMADAKGSTASVVLGVTSTESVEGLASTASGTDVEFTASGTVITFRGFLNAYEEGRDEDRHGASGEGSGGDDAKLPQMAEGDHLAVTDVEAKGHDTSAPPRYTEASLVKTLEELGIGRPSTYAAIISTIMDRGYVTQRGSALVPNWIAFSVVRLLEDHFGDLVQYDFTAGMEEDLDRIASGDEDRVDWLKEFYFGGGDQRGLRTVIDNLGEIDAREINSVELAPGLTLRIGRYGPYIEVPSDDPEKPRRVNVPEDLAPDELTTEKARELVDAPVLGDRVVGINPESGKEVLAKDGRFGPYVTERTPEPEPAVDPATGEVLDATTAAATTAGTTTAAEPAPAEAGATATKTAAKKAPAKKTTKKAAAPKERTASLFKSMDPQTVDLETALKLLDLPRTVGKDPESGDEITAQNGRYGPYLKKGTDTRTLPSEDAIFDVDLPGALELFAQPKYGGRRAASAALKEFDADPVSGKPIKMKDGRFGPYVTDGETNATIPRGEDVEAVDHARAVQLIADKRAKGPVKKKAPARKPAAKKK</sequence>
<dbReference type="PANTHER" id="PTHR42785:SF1">
    <property type="entry name" value="DNA TOPOISOMERASE"/>
    <property type="match status" value="1"/>
</dbReference>
<evidence type="ECO:0000256" key="1">
    <source>
        <dbReference type="ARBA" id="ARBA00000213"/>
    </source>
</evidence>
<keyword evidence="3" id="KW-0479">Metal-binding</keyword>
<dbReference type="InterPro" id="IPR023406">
    <property type="entry name" value="Topo_IA_AS"/>
</dbReference>
<keyword evidence="4" id="KW-0460">Magnesium</keyword>
<dbReference type="EMBL" id="SNVW01000002">
    <property type="protein sequence ID" value="TDN45759.1"/>
    <property type="molecule type" value="Genomic_DNA"/>
</dbReference>
<feature type="region of interest" description="Disordered" evidence="9">
    <location>
        <begin position="139"/>
        <end position="171"/>
    </location>
</feature>
<feature type="compositionally biased region" description="Low complexity" evidence="9">
    <location>
        <begin position="140"/>
        <end position="158"/>
    </location>
</feature>
<evidence type="ECO:0000313" key="14">
    <source>
        <dbReference type="Proteomes" id="UP000295764"/>
    </source>
</evidence>
<dbReference type="STRING" id="2035.RU06_08415"/>
<dbReference type="SMART" id="SM00436">
    <property type="entry name" value="TOP1Bc"/>
    <property type="match status" value="1"/>
</dbReference>
<dbReference type="Gene3D" id="2.70.20.10">
    <property type="entry name" value="Topoisomerase I, domain 3"/>
    <property type="match status" value="1"/>
</dbReference>
<dbReference type="PRINTS" id="PR00417">
    <property type="entry name" value="PRTPISMRASEI"/>
</dbReference>
<comment type="subunit">
    <text evidence="8">Monomer.</text>
</comment>
<dbReference type="SMART" id="SM00437">
    <property type="entry name" value="TOP1Ac"/>
    <property type="match status" value="1"/>
</dbReference>
<feature type="site" description="Interaction with DNA" evidence="8">
    <location>
        <position position="324"/>
    </location>
</feature>
<organism evidence="13 14">
    <name type="scientific">Curtobacterium flaccumfaciens</name>
    <dbReference type="NCBI Taxonomy" id="2035"/>
    <lineage>
        <taxon>Bacteria</taxon>
        <taxon>Bacillati</taxon>
        <taxon>Actinomycetota</taxon>
        <taxon>Actinomycetes</taxon>
        <taxon>Micrococcales</taxon>
        <taxon>Microbacteriaceae</taxon>
        <taxon>Curtobacterium</taxon>
    </lineage>
</organism>
<feature type="region of interest" description="Disordered" evidence="9">
    <location>
        <begin position="972"/>
        <end position="993"/>
    </location>
</feature>
<dbReference type="GO" id="GO:0046872">
    <property type="term" value="F:metal ion binding"/>
    <property type="evidence" value="ECO:0007669"/>
    <property type="project" value="UniProtKB-KW"/>
</dbReference>
<dbReference type="GO" id="GO:0003677">
    <property type="term" value="F:DNA binding"/>
    <property type="evidence" value="ECO:0007669"/>
    <property type="project" value="UniProtKB-KW"/>
</dbReference>